<evidence type="ECO:0000313" key="2">
    <source>
        <dbReference type="Proteomes" id="UP001341840"/>
    </source>
</evidence>
<proteinExistence type="predicted"/>
<dbReference type="Proteomes" id="UP001341840">
    <property type="component" value="Unassembled WGS sequence"/>
</dbReference>
<keyword evidence="2" id="KW-1185">Reference proteome</keyword>
<dbReference type="EMBL" id="JASCZI010181640">
    <property type="protein sequence ID" value="MED6185069.1"/>
    <property type="molecule type" value="Genomic_DNA"/>
</dbReference>
<organism evidence="1 2">
    <name type="scientific">Stylosanthes scabra</name>
    <dbReference type="NCBI Taxonomy" id="79078"/>
    <lineage>
        <taxon>Eukaryota</taxon>
        <taxon>Viridiplantae</taxon>
        <taxon>Streptophyta</taxon>
        <taxon>Embryophyta</taxon>
        <taxon>Tracheophyta</taxon>
        <taxon>Spermatophyta</taxon>
        <taxon>Magnoliopsida</taxon>
        <taxon>eudicotyledons</taxon>
        <taxon>Gunneridae</taxon>
        <taxon>Pentapetalae</taxon>
        <taxon>rosids</taxon>
        <taxon>fabids</taxon>
        <taxon>Fabales</taxon>
        <taxon>Fabaceae</taxon>
        <taxon>Papilionoideae</taxon>
        <taxon>50 kb inversion clade</taxon>
        <taxon>dalbergioids sensu lato</taxon>
        <taxon>Dalbergieae</taxon>
        <taxon>Pterocarpus clade</taxon>
        <taxon>Stylosanthes</taxon>
    </lineage>
</organism>
<protein>
    <submittedName>
        <fullName evidence="1">Uncharacterized protein</fullName>
    </submittedName>
</protein>
<accession>A0ABU6WIC9</accession>
<gene>
    <name evidence="1" type="ORF">PIB30_053472</name>
</gene>
<sequence>MIAPLFGFLTDGRGSPVLSSTIDFCYKVRDFHNIYGSRRIKEGLVFVDHFRGWITGFLKRNIDILSELYEAGDYLEISSLLVVTSEEVTDLVTRPLHNHKESVLSGKLSFSRMLSSLFVRFTE</sequence>
<name>A0ABU6WIC9_9FABA</name>
<comment type="caution">
    <text evidence="1">The sequence shown here is derived from an EMBL/GenBank/DDBJ whole genome shotgun (WGS) entry which is preliminary data.</text>
</comment>
<evidence type="ECO:0000313" key="1">
    <source>
        <dbReference type="EMBL" id="MED6185069.1"/>
    </source>
</evidence>
<reference evidence="1 2" key="1">
    <citation type="journal article" date="2023" name="Plants (Basel)">
        <title>Bridging the Gap: Combining Genomics and Transcriptomics Approaches to Understand Stylosanthes scabra, an Orphan Legume from the Brazilian Caatinga.</title>
        <authorList>
            <person name="Ferreira-Neto J.R.C."/>
            <person name="da Silva M.D."/>
            <person name="Binneck E."/>
            <person name="de Melo N.F."/>
            <person name="da Silva R.H."/>
            <person name="de Melo A.L.T.M."/>
            <person name="Pandolfi V."/>
            <person name="Bustamante F.O."/>
            <person name="Brasileiro-Vidal A.C."/>
            <person name="Benko-Iseppon A.M."/>
        </authorList>
    </citation>
    <scope>NUCLEOTIDE SEQUENCE [LARGE SCALE GENOMIC DNA]</scope>
    <source>
        <tissue evidence="1">Leaves</tissue>
    </source>
</reference>